<organism evidence="2 3">
    <name type="scientific">Rhizopus oryzae</name>
    <name type="common">Mucormycosis agent</name>
    <name type="synonym">Rhizopus arrhizus var. delemar</name>
    <dbReference type="NCBI Taxonomy" id="64495"/>
    <lineage>
        <taxon>Eukaryota</taxon>
        <taxon>Fungi</taxon>
        <taxon>Fungi incertae sedis</taxon>
        <taxon>Mucoromycota</taxon>
        <taxon>Mucoromycotina</taxon>
        <taxon>Mucoromycetes</taxon>
        <taxon>Mucorales</taxon>
        <taxon>Mucorineae</taxon>
        <taxon>Rhizopodaceae</taxon>
        <taxon>Rhizopus</taxon>
    </lineage>
</organism>
<reference evidence="2" key="1">
    <citation type="journal article" date="2020" name="Microb. Genom.">
        <title>Genetic diversity of clinical and environmental Mucorales isolates obtained from an investigation of mucormycosis cases among solid organ transplant recipients.</title>
        <authorList>
            <person name="Nguyen M.H."/>
            <person name="Kaul D."/>
            <person name="Muto C."/>
            <person name="Cheng S.J."/>
            <person name="Richter R.A."/>
            <person name="Bruno V.M."/>
            <person name="Liu G."/>
            <person name="Beyhan S."/>
            <person name="Sundermann A.J."/>
            <person name="Mounaud S."/>
            <person name="Pasculle A.W."/>
            <person name="Nierman W.C."/>
            <person name="Driscoll E."/>
            <person name="Cumbie R."/>
            <person name="Clancy C.J."/>
            <person name="Dupont C.L."/>
        </authorList>
    </citation>
    <scope>NUCLEOTIDE SEQUENCE</scope>
    <source>
        <strain evidence="2">GL11</strain>
    </source>
</reference>
<keyword evidence="3" id="KW-1185">Reference proteome</keyword>
<dbReference type="OrthoDB" id="2261102at2759"/>
<evidence type="ECO:0000313" key="2">
    <source>
        <dbReference type="EMBL" id="KAG1307575.1"/>
    </source>
</evidence>
<dbReference type="Proteomes" id="UP000716291">
    <property type="component" value="Unassembled WGS sequence"/>
</dbReference>
<evidence type="ECO:0000313" key="3">
    <source>
        <dbReference type="Proteomes" id="UP000716291"/>
    </source>
</evidence>
<feature type="region of interest" description="Disordered" evidence="1">
    <location>
        <begin position="11"/>
        <end position="51"/>
    </location>
</feature>
<sequence>MFTRIFNSLRENIAKSNHRQPTTKHEDPSSPLSDMSSERRPSVTEECDSVLSKFTTQTAPVPIKNNGRRRSSTVFGISNVTFDDYVQKDLVSSSWS</sequence>
<dbReference type="AlphaFoldDB" id="A0A9P6X8B4"/>
<accession>A0A9P6X8B4</accession>
<gene>
    <name evidence="2" type="ORF">G6F64_006721</name>
</gene>
<dbReference type="EMBL" id="JAANQT010000923">
    <property type="protein sequence ID" value="KAG1307575.1"/>
    <property type="molecule type" value="Genomic_DNA"/>
</dbReference>
<comment type="caution">
    <text evidence="2">The sequence shown here is derived from an EMBL/GenBank/DDBJ whole genome shotgun (WGS) entry which is preliminary data.</text>
</comment>
<proteinExistence type="predicted"/>
<name>A0A9P6X8B4_RHIOR</name>
<protein>
    <submittedName>
        <fullName evidence="2">Uncharacterized protein</fullName>
    </submittedName>
</protein>
<evidence type="ECO:0000256" key="1">
    <source>
        <dbReference type="SAM" id="MobiDB-lite"/>
    </source>
</evidence>